<feature type="signal peptide" evidence="10">
    <location>
        <begin position="1"/>
        <end position="30"/>
    </location>
</feature>
<dbReference type="InterPro" id="IPR036890">
    <property type="entry name" value="HATPase_C_sf"/>
</dbReference>
<dbReference type="GO" id="GO:0004673">
    <property type="term" value="F:protein histidine kinase activity"/>
    <property type="evidence" value="ECO:0007669"/>
    <property type="project" value="UniProtKB-EC"/>
</dbReference>
<evidence type="ECO:0000256" key="2">
    <source>
        <dbReference type="ARBA" id="ARBA00012438"/>
    </source>
</evidence>
<dbReference type="Gene3D" id="3.30.450.20">
    <property type="entry name" value="PAS domain"/>
    <property type="match status" value="1"/>
</dbReference>
<feature type="domain" description="Histidine kinase/HSP90-like ATPase" evidence="11">
    <location>
        <begin position="549"/>
        <end position="646"/>
    </location>
</feature>
<accession>A0A8J8FDY6</accession>
<keyword evidence="3" id="KW-0597">Phosphoprotein</keyword>
<evidence type="ECO:0000256" key="5">
    <source>
        <dbReference type="ARBA" id="ARBA00022741"/>
    </source>
</evidence>
<feature type="repeat" description="TPR" evidence="8">
    <location>
        <begin position="171"/>
        <end position="204"/>
    </location>
</feature>
<evidence type="ECO:0000313" key="12">
    <source>
        <dbReference type="EMBL" id="NNV56306.1"/>
    </source>
</evidence>
<dbReference type="InterPro" id="IPR019734">
    <property type="entry name" value="TPR_rpt"/>
</dbReference>
<dbReference type="SUPFAM" id="SSF55874">
    <property type="entry name" value="ATPase domain of HSP90 chaperone/DNA topoisomerase II/histidine kinase"/>
    <property type="match status" value="1"/>
</dbReference>
<evidence type="ECO:0000256" key="6">
    <source>
        <dbReference type="ARBA" id="ARBA00022777"/>
    </source>
</evidence>
<dbReference type="Pfam" id="PF02518">
    <property type="entry name" value="HATPase_c"/>
    <property type="match status" value="1"/>
</dbReference>
<dbReference type="Pfam" id="PF07568">
    <property type="entry name" value="HisKA_2"/>
    <property type="match status" value="1"/>
</dbReference>
<dbReference type="AlphaFoldDB" id="A0A8J8FDY6"/>
<evidence type="ECO:0000256" key="1">
    <source>
        <dbReference type="ARBA" id="ARBA00000085"/>
    </source>
</evidence>
<sequence length="650" mass="74388">MKRTTNKYQINKYLCTFLLTLLCISAKSQALIQETDSIWQATNSKPKDTLLLKSLNDILNALSEEFPDTAIFYAKSNLKKCEAANYHKGIVQANIKLATCYQFNQQFDKAVDFYLKALALAQQYKLAYDEIDACNNLGIYYAKQGYIEFSLEYHLKGLRIAEATNDSGAIATLFNNIGLRFSKLNQYDKAMGYYKKALDLNQIRGKEGKMVPNLKNMAASFLATGQTDSALIYYNKALVIDKKRGVVFYRSEVYTGLANCYLALNNLDKATECKDSALNIYRKFEDSAGMFDGLLIEAMINLKKNNNAKAIANLENLAQYAEKYGYRDKLNNIYDTIANYYSNKGNFTKAYQYLKKETVLKDSFFENDKERANNQLALYLQDKNDNEKNTLSRTLQLETQENERQRTITILFVILGIVLSAIVLTLGIFYRRLQKQKTLIAGQANRLKWMMKELHHRVKNNLQIVSSLLNLQSYRQQDAPSQTALKESRLRVQAMSLIHQRLYQGEEFTQVNFKLYITDLVETLMNAYGYNADDFDLRIDISKEMLDVDTVLPLGLMANEIITNAFKYAYQNVQRPFLQVSLRQDNADIVVDITDNGPGVPIVNNNYQSEGFGKSLIEAFTQQLHGTCTISVNKGMHYRFIFPYIKENAA</sequence>
<proteinExistence type="predicted"/>
<evidence type="ECO:0000256" key="7">
    <source>
        <dbReference type="ARBA" id="ARBA00022840"/>
    </source>
</evidence>
<dbReference type="InterPro" id="IPR003594">
    <property type="entry name" value="HATPase_dom"/>
</dbReference>
<feature type="transmembrane region" description="Helical" evidence="9">
    <location>
        <begin position="408"/>
        <end position="430"/>
    </location>
</feature>
<evidence type="ECO:0000256" key="9">
    <source>
        <dbReference type="SAM" id="Phobius"/>
    </source>
</evidence>
<dbReference type="PROSITE" id="PS50293">
    <property type="entry name" value="TPR_REGION"/>
    <property type="match status" value="1"/>
</dbReference>
<evidence type="ECO:0000313" key="13">
    <source>
        <dbReference type="Proteomes" id="UP000598971"/>
    </source>
</evidence>
<keyword evidence="8" id="KW-0802">TPR repeat</keyword>
<keyword evidence="9" id="KW-1133">Transmembrane helix</keyword>
<evidence type="ECO:0000256" key="4">
    <source>
        <dbReference type="ARBA" id="ARBA00022679"/>
    </source>
</evidence>
<comment type="caution">
    <text evidence="12">The sequence shown here is derived from an EMBL/GenBank/DDBJ whole genome shotgun (WGS) entry which is preliminary data.</text>
</comment>
<dbReference type="PANTHER" id="PTHR41523">
    <property type="entry name" value="TWO-COMPONENT SYSTEM SENSOR PROTEIN"/>
    <property type="match status" value="1"/>
</dbReference>
<evidence type="ECO:0000256" key="3">
    <source>
        <dbReference type="ARBA" id="ARBA00022553"/>
    </source>
</evidence>
<evidence type="ECO:0000259" key="11">
    <source>
        <dbReference type="SMART" id="SM00387"/>
    </source>
</evidence>
<dbReference type="EMBL" id="WHPF01000008">
    <property type="protein sequence ID" value="NNV56306.1"/>
    <property type="molecule type" value="Genomic_DNA"/>
</dbReference>
<keyword evidence="9" id="KW-0472">Membrane</keyword>
<evidence type="ECO:0000256" key="8">
    <source>
        <dbReference type="PROSITE-ProRule" id="PRU00339"/>
    </source>
</evidence>
<keyword evidence="10" id="KW-0732">Signal</keyword>
<keyword evidence="7" id="KW-0067">ATP-binding</keyword>
<gene>
    <name evidence="12" type="ORF">GD597_12610</name>
</gene>
<name>A0A8J8FDY6_9BACT</name>
<dbReference type="Gene3D" id="1.25.40.10">
    <property type="entry name" value="Tetratricopeptide repeat domain"/>
    <property type="match status" value="2"/>
</dbReference>
<dbReference type="PANTHER" id="PTHR41523:SF8">
    <property type="entry name" value="ETHYLENE RESPONSE SENSOR PROTEIN"/>
    <property type="match status" value="1"/>
</dbReference>
<dbReference type="Gene3D" id="3.30.565.10">
    <property type="entry name" value="Histidine kinase-like ATPase, C-terminal domain"/>
    <property type="match status" value="1"/>
</dbReference>
<keyword evidence="6" id="KW-0418">Kinase</keyword>
<dbReference type="PROSITE" id="PS50005">
    <property type="entry name" value="TPR"/>
    <property type="match status" value="1"/>
</dbReference>
<protein>
    <recommendedName>
        <fullName evidence="2">histidine kinase</fullName>
        <ecNumber evidence="2">2.7.13.3</ecNumber>
    </recommendedName>
</protein>
<dbReference type="Pfam" id="PF13424">
    <property type="entry name" value="TPR_12"/>
    <property type="match status" value="2"/>
</dbReference>
<organism evidence="12 13">
    <name type="scientific">Limnovirga soli</name>
    <dbReference type="NCBI Taxonomy" id="2656915"/>
    <lineage>
        <taxon>Bacteria</taxon>
        <taxon>Pseudomonadati</taxon>
        <taxon>Bacteroidota</taxon>
        <taxon>Chitinophagia</taxon>
        <taxon>Chitinophagales</taxon>
        <taxon>Chitinophagaceae</taxon>
        <taxon>Limnovirga</taxon>
    </lineage>
</organism>
<dbReference type="SMART" id="SM00028">
    <property type="entry name" value="TPR"/>
    <property type="match status" value="6"/>
</dbReference>
<evidence type="ECO:0000256" key="10">
    <source>
        <dbReference type="SAM" id="SignalP"/>
    </source>
</evidence>
<keyword evidence="5" id="KW-0547">Nucleotide-binding</keyword>
<dbReference type="GO" id="GO:0005524">
    <property type="term" value="F:ATP binding"/>
    <property type="evidence" value="ECO:0007669"/>
    <property type="project" value="UniProtKB-KW"/>
</dbReference>
<comment type="catalytic activity">
    <reaction evidence="1">
        <text>ATP + protein L-histidine = ADP + protein N-phospho-L-histidine.</text>
        <dbReference type="EC" id="2.7.13.3"/>
    </reaction>
</comment>
<dbReference type="SMART" id="SM00387">
    <property type="entry name" value="HATPase_c"/>
    <property type="match status" value="1"/>
</dbReference>
<dbReference type="SUPFAM" id="SSF48452">
    <property type="entry name" value="TPR-like"/>
    <property type="match status" value="3"/>
</dbReference>
<dbReference type="EC" id="2.7.13.3" evidence="2"/>
<keyword evidence="13" id="KW-1185">Reference proteome</keyword>
<keyword evidence="9" id="KW-0812">Transmembrane</keyword>
<keyword evidence="4" id="KW-0808">Transferase</keyword>
<dbReference type="Pfam" id="PF13181">
    <property type="entry name" value="TPR_8"/>
    <property type="match status" value="1"/>
</dbReference>
<dbReference type="InterPro" id="IPR011990">
    <property type="entry name" value="TPR-like_helical_dom_sf"/>
</dbReference>
<dbReference type="Proteomes" id="UP000598971">
    <property type="component" value="Unassembled WGS sequence"/>
</dbReference>
<dbReference type="InterPro" id="IPR011495">
    <property type="entry name" value="Sig_transdc_His_kin_sub2_dim/P"/>
</dbReference>
<dbReference type="RefSeq" id="WP_171608246.1">
    <property type="nucleotide sequence ID" value="NZ_WHPF01000008.1"/>
</dbReference>
<reference evidence="12" key="1">
    <citation type="submission" date="2019-10" db="EMBL/GenBank/DDBJ databases">
        <title>Draft genome sequence of Panacibacter sp. KCS-6.</title>
        <authorList>
            <person name="Yim K.J."/>
        </authorList>
    </citation>
    <scope>NUCLEOTIDE SEQUENCE</scope>
    <source>
        <strain evidence="12">KCS-6</strain>
    </source>
</reference>
<feature type="chain" id="PRO_5035148587" description="histidine kinase" evidence="10">
    <location>
        <begin position="31"/>
        <end position="650"/>
    </location>
</feature>